<accession>A0ABR2J0P5</accession>
<organism evidence="1 2">
    <name type="scientific">Tritrichomonas musculus</name>
    <dbReference type="NCBI Taxonomy" id="1915356"/>
    <lineage>
        <taxon>Eukaryota</taxon>
        <taxon>Metamonada</taxon>
        <taxon>Parabasalia</taxon>
        <taxon>Tritrichomonadida</taxon>
        <taxon>Tritrichomonadidae</taxon>
        <taxon>Tritrichomonas</taxon>
    </lineage>
</organism>
<proteinExistence type="predicted"/>
<evidence type="ECO:0000313" key="1">
    <source>
        <dbReference type="EMBL" id="KAK8870802.1"/>
    </source>
</evidence>
<dbReference type="Proteomes" id="UP001470230">
    <property type="component" value="Unassembled WGS sequence"/>
</dbReference>
<protein>
    <submittedName>
        <fullName evidence="1">Uncharacterized protein</fullName>
    </submittedName>
</protein>
<sequence length="388" mass="44584">MSNLRNTYGYIPQSQNNPQMGMQQQYLPQVSMQYGNQMGQQYPNQMIQQYPGQVQQYPGQVGQQYTNQVIQQYPGQMQQYPGQVGQQYGNQMMGQFPGQMVNQYPGQIPMASQYPGQMQMNSQPNLRASQPISNPYMPNTMNPAMPVMPSNQISNTGAIPIQPVNYNSNNPAQMFLPQLTMPPNIGYIPPPPAFLDYKVNNSREKVFTNIYSSLAALNVIFDLFSNNVVSEEVKNQVFEQQMNLLIGNMGPGNIKTIDQLKQFAQMADLDISYCEKDINERLNPKETVQVQDSNQYFQFGESVIQFDNLLLLIENPQKYNEYRFQLQSHLSSLIRSVKALYPPRVNELNVMEQYFNYISKFDKMDDRTIQRMKNDLRNVLVSVKNSLT</sequence>
<comment type="caution">
    <text evidence="1">The sequence shown here is derived from an EMBL/GenBank/DDBJ whole genome shotgun (WGS) entry which is preliminary data.</text>
</comment>
<keyword evidence="2" id="KW-1185">Reference proteome</keyword>
<gene>
    <name evidence="1" type="ORF">M9Y10_008689</name>
</gene>
<name>A0ABR2J0P5_9EUKA</name>
<reference evidence="1 2" key="1">
    <citation type="submission" date="2024-04" db="EMBL/GenBank/DDBJ databases">
        <title>Tritrichomonas musculus Genome.</title>
        <authorList>
            <person name="Alves-Ferreira E."/>
            <person name="Grigg M."/>
            <person name="Lorenzi H."/>
            <person name="Galac M."/>
        </authorList>
    </citation>
    <scope>NUCLEOTIDE SEQUENCE [LARGE SCALE GENOMIC DNA]</scope>
    <source>
        <strain evidence="1 2">EAF2021</strain>
    </source>
</reference>
<dbReference type="EMBL" id="JAPFFF010000014">
    <property type="protein sequence ID" value="KAK8870802.1"/>
    <property type="molecule type" value="Genomic_DNA"/>
</dbReference>
<evidence type="ECO:0000313" key="2">
    <source>
        <dbReference type="Proteomes" id="UP001470230"/>
    </source>
</evidence>